<evidence type="ECO:0000313" key="8">
    <source>
        <dbReference type="EMBL" id="VDK70303.1"/>
    </source>
</evidence>
<organism evidence="8 9">
    <name type="scientific">Anisakis simplex</name>
    <name type="common">Herring worm</name>
    <dbReference type="NCBI Taxonomy" id="6269"/>
    <lineage>
        <taxon>Eukaryota</taxon>
        <taxon>Metazoa</taxon>
        <taxon>Ecdysozoa</taxon>
        <taxon>Nematoda</taxon>
        <taxon>Chromadorea</taxon>
        <taxon>Rhabditida</taxon>
        <taxon>Spirurina</taxon>
        <taxon>Ascaridomorpha</taxon>
        <taxon>Ascaridoidea</taxon>
        <taxon>Anisakidae</taxon>
        <taxon>Anisakis</taxon>
        <taxon>Anisakis simplex complex</taxon>
    </lineage>
</organism>
<feature type="domain" description="Major facilitator superfamily (MFS) profile" evidence="7">
    <location>
        <begin position="1"/>
        <end position="212"/>
    </location>
</feature>
<dbReference type="SUPFAM" id="SSF103473">
    <property type="entry name" value="MFS general substrate transporter"/>
    <property type="match status" value="1"/>
</dbReference>
<dbReference type="InterPro" id="IPR036259">
    <property type="entry name" value="MFS_trans_sf"/>
</dbReference>
<keyword evidence="9" id="KW-1185">Reference proteome</keyword>
<reference evidence="8 9" key="1">
    <citation type="submission" date="2018-11" db="EMBL/GenBank/DDBJ databases">
        <authorList>
            <consortium name="Pathogen Informatics"/>
        </authorList>
    </citation>
    <scope>NUCLEOTIDE SEQUENCE [LARGE SCALE GENOMIC DNA]</scope>
</reference>
<evidence type="ECO:0000256" key="4">
    <source>
        <dbReference type="ARBA" id="ARBA00022989"/>
    </source>
</evidence>
<accession>A0A3P6SKP0</accession>
<evidence type="ECO:0000256" key="5">
    <source>
        <dbReference type="ARBA" id="ARBA00023136"/>
    </source>
</evidence>
<dbReference type="Gene3D" id="1.20.1250.20">
    <property type="entry name" value="MFS general substrate transporter like domains"/>
    <property type="match status" value="1"/>
</dbReference>
<keyword evidence="4 6" id="KW-1133">Transmembrane helix</keyword>
<proteinExistence type="predicted"/>
<protein>
    <recommendedName>
        <fullName evidence="7">Major facilitator superfamily (MFS) profile domain-containing protein</fullName>
    </recommendedName>
</protein>
<evidence type="ECO:0000259" key="7">
    <source>
        <dbReference type="PROSITE" id="PS50850"/>
    </source>
</evidence>
<feature type="transmembrane region" description="Helical" evidence="6">
    <location>
        <begin position="43"/>
        <end position="62"/>
    </location>
</feature>
<dbReference type="GO" id="GO:0022857">
    <property type="term" value="F:transmembrane transporter activity"/>
    <property type="evidence" value="ECO:0007669"/>
    <property type="project" value="InterPro"/>
</dbReference>
<dbReference type="InterPro" id="IPR011701">
    <property type="entry name" value="MFS"/>
</dbReference>
<dbReference type="EMBL" id="UYRR01037420">
    <property type="protein sequence ID" value="VDK70303.1"/>
    <property type="molecule type" value="Genomic_DNA"/>
</dbReference>
<dbReference type="PANTHER" id="PTHR23510">
    <property type="entry name" value="INNER MEMBRANE TRANSPORT PROTEIN YAJR"/>
    <property type="match status" value="1"/>
</dbReference>
<evidence type="ECO:0000256" key="3">
    <source>
        <dbReference type="ARBA" id="ARBA00022692"/>
    </source>
</evidence>
<feature type="transmembrane region" description="Helical" evidence="6">
    <location>
        <begin position="68"/>
        <end position="91"/>
    </location>
</feature>
<name>A0A3P6SKP0_ANISI</name>
<dbReference type="GO" id="GO:0005765">
    <property type="term" value="C:lysosomal membrane"/>
    <property type="evidence" value="ECO:0007669"/>
    <property type="project" value="TreeGrafter"/>
</dbReference>
<keyword evidence="5 6" id="KW-0472">Membrane</keyword>
<evidence type="ECO:0000313" key="9">
    <source>
        <dbReference type="Proteomes" id="UP000267096"/>
    </source>
</evidence>
<keyword evidence="2" id="KW-0813">Transport</keyword>
<comment type="subcellular location">
    <subcellularLocation>
        <location evidence="1">Endomembrane system</location>
        <topology evidence="1">Multi-pass membrane protein</topology>
    </subcellularLocation>
</comment>
<dbReference type="PROSITE" id="PS50850">
    <property type="entry name" value="MFS"/>
    <property type="match status" value="1"/>
</dbReference>
<dbReference type="OrthoDB" id="370281at2759"/>
<keyword evidence="3 6" id="KW-0812">Transmembrane</keyword>
<evidence type="ECO:0000256" key="6">
    <source>
        <dbReference type="SAM" id="Phobius"/>
    </source>
</evidence>
<sequence>MDHSADLAFLGVIVAVFSVGQTIASPVFGFWSQKTRSVKYPSIVGVILTAFGNVLYAMLPTIKTNAKWYMLVSRVIVGVGAGNLGVLRAYTSTASSAKDRNKAMALGIASFVIGQSIGPGMQALFTPIGEEGIWIGTVQLNVYTVPAYVMILLSIVSSFLLMFCFTESYAGIMETDEDSDSYLVIPKFDKIAASVLIYMWYVQQSIVTTIEV</sequence>
<dbReference type="InterPro" id="IPR020846">
    <property type="entry name" value="MFS_dom"/>
</dbReference>
<gene>
    <name evidence="8" type="ORF">ASIM_LOCUS19531</name>
</gene>
<evidence type="ECO:0000256" key="1">
    <source>
        <dbReference type="ARBA" id="ARBA00004127"/>
    </source>
</evidence>
<feature type="transmembrane region" description="Helical" evidence="6">
    <location>
        <begin position="145"/>
        <end position="165"/>
    </location>
</feature>
<dbReference type="InterPro" id="IPR051068">
    <property type="entry name" value="MFS_Domain-Containing_Protein"/>
</dbReference>
<dbReference type="GO" id="GO:0012505">
    <property type="term" value="C:endomembrane system"/>
    <property type="evidence" value="ECO:0007669"/>
    <property type="project" value="UniProtKB-SubCell"/>
</dbReference>
<dbReference type="AlphaFoldDB" id="A0A3P6SKP0"/>
<evidence type="ECO:0000256" key="2">
    <source>
        <dbReference type="ARBA" id="ARBA00022448"/>
    </source>
</evidence>
<dbReference type="Pfam" id="PF07690">
    <property type="entry name" value="MFS_1"/>
    <property type="match status" value="1"/>
</dbReference>
<dbReference type="Proteomes" id="UP000267096">
    <property type="component" value="Unassembled WGS sequence"/>
</dbReference>
<feature type="transmembrane region" description="Helical" evidence="6">
    <location>
        <begin position="6"/>
        <end position="31"/>
    </location>
</feature>
<dbReference type="PANTHER" id="PTHR23510:SF3">
    <property type="entry name" value="MAJOR FACILITATOR SUPERFAMILY DOMAIN-CONTAINING PROTEIN 8"/>
    <property type="match status" value="1"/>
</dbReference>
<feature type="transmembrane region" description="Helical" evidence="6">
    <location>
        <begin position="103"/>
        <end position="125"/>
    </location>
</feature>